<keyword evidence="10" id="KW-1185">Reference proteome</keyword>
<evidence type="ECO:0000313" key="10">
    <source>
        <dbReference type="Proteomes" id="UP000837801"/>
    </source>
</evidence>
<keyword evidence="4" id="KW-0489">Methyltransferase</keyword>
<proteinExistence type="inferred from homology"/>
<dbReference type="InterPro" id="IPR003788">
    <property type="entry name" value="NDUFAF7"/>
</dbReference>
<sequence length="635" mass="73225">MIGRIKPISISIESRRSLFSKFKNAAKTVEDFKKDDTFHHEYSIRPDTFAFKVSGKNEMSRSLTTRKPRNDKDAAPKEDEHLIGRHPFQKKVASNKPGFNVVDFVYRNATNYPFADKTPQEVFNSFPSINSKRLGQRKVRPQKVKMLTSDFIEDSLYNPHYGYFSKEVEIFHQDKPFDYNNIDDVDDFMDHWQKAYAKYEDPKVKDAKRQNAERSDRSSSKAAANYVASEAIAREAAAATNTNSKFAKRAHKIQEKELIQSAQFQQTKNSMQLWHTPTELFSPYYGEALARYLLVNYKLKGDYPYHDLIIYEMGGGNGTLMCNVLNYIKVNEPDVYARTKYKIIEISNQLATKQFNHAISAKLISQGLDTSKVEIINKSIFQWDTVVSEPCFFIALEVFDNFSHDLIRYDNTTGEPYQGHVLIDEHGDFYEFFTPELSPYSNAFLQLRENGKHSVLQSSTTTAGKLQTLKSLVPILTDKDAIHPLLQSSSKLRWKHTLLPFKDNLTPGEFIPTRLLEFFQILKHKFPQHSLLCSDFHYLPKAIPGYFNGPVVQTVLQDTMVDVSTYMCLQGYFDIMFPTDFQLASEIYKQVTGKVARVESHKEFLEEWSEVEMTETKKGENPMLDFYGNVSFMSS</sequence>
<evidence type="ECO:0000256" key="2">
    <source>
        <dbReference type="ARBA" id="ARBA00005891"/>
    </source>
</evidence>
<dbReference type="InterPro" id="IPR038375">
    <property type="entry name" value="NDUFAF7_sf"/>
</dbReference>
<dbReference type="Pfam" id="PF02636">
    <property type="entry name" value="Methyltransf_28"/>
    <property type="match status" value="1"/>
</dbReference>
<protein>
    <recommendedName>
        <fullName evidence="3">type II protein arginine methyltransferase</fullName>
        <ecNumber evidence="3">2.1.1.320</ecNumber>
    </recommendedName>
</protein>
<dbReference type="EMBL" id="CAKXYY010000017">
    <property type="protein sequence ID" value="CAH2354620.1"/>
    <property type="molecule type" value="Genomic_DNA"/>
</dbReference>
<dbReference type="Proteomes" id="UP000837801">
    <property type="component" value="Unassembled WGS sequence"/>
</dbReference>
<feature type="compositionally biased region" description="Basic and acidic residues" evidence="8">
    <location>
        <begin position="68"/>
        <end position="82"/>
    </location>
</feature>
<keyword evidence="6" id="KW-0496">Mitochondrion</keyword>
<dbReference type="AlphaFoldDB" id="A0A9P0QU79"/>
<dbReference type="SUPFAM" id="SSF53335">
    <property type="entry name" value="S-adenosyl-L-methionine-dependent methyltransferases"/>
    <property type="match status" value="1"/>
</dbReference>
<dbReference type="PANTHER" id="PTHR12049">
    <property type="entry name" value="PROTEIN ARGININE METHYLTRANSFERASE NDUFAF7, MITOCHONDRIAL"/>
    <property type="match status" value="1"/>
</dbReference>
<name>A0A9P0QU79_9ASCO</name>
<evidence type="ECO:0000256" key="6">
    <source>
        <dbReference type="ARBA" id="ARBA00023128"/>
    </source>
</evidence>
<evidence type="ECO:0000256" key="8">
    <source>
        <dbReference type="SAM" id="MobiDB-lite"/>
    </source>
</evidence>
<dbReference type="PANTHER" id="PTHR12049:SF5">
    <property type="entry name" value="PROTEIN ARGININE METHYLTRANSFERASE NDUFAF7 HOMOLOG, MITOCHONDRIAL"/>
    <property type="match status" value="1"/>
</dbReference>
<feature type="region of interest" description="Disordered" evidence="8">
    <location>
        <begin position="59"/>
        <end position="82"/>
    </location>
</feature>
<dbReference type="OrthoDB" id="17415at2759"/>
<evidence type="ECO:0000256" key="3">
    <source>
        <dbReference type="ARBA" id="ARBA00011935"/>
    </source>
</evidence>
<comment type="catalytic activity">
    <reaction evidence="7">
        <text>L-arginyl-[protein] + 2 S-adenosyl-L-methionine = N(omega),N(omega)'-dimethyl-L-arginyl-[protein] + 2 S-adenosyl-L-homocysteine + 2 H(+)</text>
        <dbReference type="Rhea" id="RHEA:48108"/>
        <dbReference type="Rhea" id="RHEA-COMP:10532"/>
        <dbReference type="Rhea" id="RHEA-COMP:11992"/>
        <dbReference type="ChEBI" id="CHEBI:15378"/>
        <dbReference type="ChEBI" id="CHEBI:29965"/>
        <dbReference type="ChEBI" id="CHEBI:57856"/>
        <dbReference type="ChEBI" id="CHEBI:59789"/>
        <dbReference type="ChEBI" id="CHEBI:88221"/>
        <dbReference type="EC" id="2.1.1.320"/>
    </reaction>
</comment>
<dbReference type="GO" id="GO:0005739">
    <property type="term" value="C:mitochondrion"/>
    <property type="evidence" value="ECO:0007669"/>
    <property type="project" value="UniProtKB-SubCell"/>
</dbReference>
<dbReference type="Gene3D" id="3.40.50.12710">
    <property type="match status" value="1"/>
</dbReference>
<gene>
    <name evidence="9" type="ORF">CLIB1423_17S03224</name>
</gene>
<comment type="subcellular location">
    <subcellularLocation>
        <location evidence="1">Mitochondrion</location>
    </subcellularLocation>
</comment>
<evidence type="ECO:0000256" key="7">
    <source>
        <dbReference type="ARBA" id="ARBA00048612"/>
    </source>
</evidence>
<dbReference type="GO" id="GO:0032259">
    <property type="term" value="P:methylation"/>
    <property type="evidence" value="ECO:0007669"/>
    <property type="project" value="UniProtKB-KW"/>
</dbReference>
<comment type="similarity">
    <text evidence="2">Belongs to the NDUFAF7 family.</text>
</comment>
<keyword evidence="5" id="KW-0808">Transferase</keyword>
<dbReference type="EC" id="2.1.1.320" evidence="3"/>
<dbReference type="GO" id="GO:0035243">
    <property type="term" value="F:protein-arginine omega-N symmetric methyltransferase activity"/>
    <property type="evidence" value="ECO:0007669"/>
    <property type="project" value="UniProtKB-EC"/>
</dbReference>
<dbReference type="InterPro" id="IPR029063">
    <property type="entry name" value="SAM-dependent_MTases_sf"/>
</dbReference>
<accession>A0A9P0QU79</accession>
<reference evidence="9" key="1">
    <citation type="submission" date="2022-03" db="EMBL/GenBank/DDBJ databases">
        <authorList>
            <person name="Legras J.-L."/>
            <person name="Devillers H."/>
            <person name="Grondin C."/>
        </authorList>
    </citation>
    <scope>NUCLEOTIDE SEQUENCE</scope>
    <source>
        <strain evidence="9">CLIB 1423</strain>
    </source>
</reference>
<evidence type="ECO:0000256" key="4">
    <source>
        <dbReference type="ARBA" id="ARBA00022603"/>
    </source>
</evidence>
<organism evidence="9 10">
    <name type="scientific">[Candida] railenensis</name>
    <dbReference type="NCBI Taxonomy" id="45579"/>
    <lineage>
        <taxon>Eukaryota</taxon>
        <taxon>Fungi</taxon>
        <taxon>Dikarya</taxon>
        <taxon>Ascomycota</taxon>
        <taxon>Saccharomycotina</taxon>
        <taxon>Pichiomycetes</taxon>
        <taxon>Debaryomycetaceae</taxon>
        <taxon>Kurtzmaniella</taxon>
    </lineage>
</organism>
<evidence type="ECO:0000256" key="1">
    <source>
        <dbReference type="ARBA" id="ARBA00004173"/>
    </source>
</evidence>
<evidence type="ECO:0000256" key="5">
    <source>
        <dbReference type="ARBA" id="ARBA00022679"/>
    </source>
</evidence>
<comment type="caution">
    <text evidence="9">The sequence shown here is derived from an EMBL/GenBank/DDBJ whole genome shotgun (WGS) entry which is preliminary data.</text>
</comment>
<evidence type="ECO:0000313" key="9">
    <source>
        <dbReference type="EMBL" id="CAH2354620.1"/>
    </source>
</evidence>